<dbReference type="SUPFAM" id="SSF46689">
    <property type="entry name" value="Homeodomain-like"/>
    <property type="match status" value="1"/>
</dbReference>
<dbReference type="Gene3D" id="1.10.10.60">
    <property type="entry name" value="Homeodomain-like"/>
    <property type="match status" value="1"/>
</dbReference>
<keyword evidence="2 5" id="KW-0238">DNA-binding</keyword>
<dbReference type="AlphaFoldDB" id="A0A542YHH2"/>
<keyword evidence="6" id="KW-1185">Reference proteome</keyword>
<comment type="caution">
    <text evidence="5">The sequence shown here is derived from an EMBL/GenBank/DDBJ whole genome shotgun (WGS) entry which is preliminary data.</text>
</comment>
<dbReference type="InterPro" id="IPR020449">
    <property type="entry name" value="Tscrpt_reg_AraC-type_HTH"/>
</dbReference>
<dbReference type="PRINTS" id="PR00032">
    <property type="entry name" value="HTHARAC"/>
</dbReference>
<evidence type="ECO:0000256" key="1">
    <source>
        <dbReference type="ARBA" id="ARBA00023015"/>
    </source>
</evidence>
<dbReference type="PROSITE" id="PS00041">
    <property type="entry name" value="HTH_ARAC_FAMILY_1"/>
    <property type="match status" value="1"/>
</dbReference>
<keyword evidence="1" id="KW-0805">Transcription regulation</keyword>
<dbReference type="Pfam" id="PF12833">
    <property type="entry name" value="HTH_18"/>
    <property type="match status" value="1"/>
</dbReference>
<dbReference type="InterPro" id="IPR018060">
    <property type="entry name" value="HTH_AraC"/>
</dbReference>
<dbReference type="InterPro" id="IPR050204">
    <property type="entry name" value="AraC_XylS_family_regulators"/>
</dbReference>
<accession>A0A542YHH2</accession>
<keyword evidence="3" id="KW-0804">Transcription</keyword>
<dbReference type="PANTHER" id="PTHR46796:SF6">
    <property type="entry name" value="ARAC SUBFAMILY"/>
    <property type="match status" value="1"/>
</dbReference>
<dbReference type="InterPro" id="IPR018062">
    <property type="entry name" value="HTH_AraC-typ_CS"/>
</dbReference>
<evidence type="ECO:0000256" key="2">
    <source>
        <dbReference type="ARBA" id="ARBA00023125"/>
    </source>
</evidence>
<feature type="domain" description="HTH araC/xylS-type" evidence="4">
    <location>
        <begin position="210"/>
        <end position="311"/>
    </location>
</feature>
<reference evidence="5 6" key="1">
    <citation type="submission" date="2019-06" db="EMBL/GenBank/DDBJ databases">
        <title>Sequencing the genomes of 1000 actinobacteria strains.</title>
        <authorList>
            <person name="Klenk H.-P."/>
        </authorList>
    </citation>
    <scope>NUCLEOTIDE SEQUENCE [LARGE SCALE GENOMIC DNA]</scope>
    <source>
        <strain evidence="5 6">DSM 26477</strain>
    </source>
</reference>
<dbReference type="RefSeq" id="WP_185740434.1">
    <property type="nucleotide sequence ID" value="NZ_VFOM01000001.1"/>
</dbReference>
<dbReference type="PANTHER" id="PTHR46796">
    <property type="entry name" value="HTH-TYPE TRANSCRIPTIONAL ACTIVATOR RHAS-RELATED"/>
    <property type="match status" value="1"/>
</dbReference>
<dbReference type="GO" id="GO:0043565">
    <property type="term" value="F:sequence-specific DNA binding"/>
    <property type="evidence" value="ECO:0007669"/>
    <property type="project" value="InterPro"/>
</dbReference>
<evidence type="ECO:0000256" key="3">
    <source>
        <dbReference type="ARBA" id="ARBA00023163"/>
    </source>
</evidence>
<dbReference type="GO" id="GO:0003700">
    <property type="term" value="F:DNA-binding transcription factor activity"/>
    <property type="evidence" value="ECO:0007669"/>
    <property type="project" value="InterPro"/>
</dbReference>
<name>A0A542YHH2_9MICO</name>
<sequence>MEKSVEMRGAEHEMLLYGWLETESLGEDRPQHTSDAVVVRTDGANPRVTRHFRIGTLDVAHISGDRVDVEPLLTARRWKGVVLGFVTAGHLSVSQGEQTVQLGVGDFVFYTPAQRYRITSPGYHEYLVVRIPIASIALRYSAFSDVVATDLSRLPSAAVLRGILAGLSRPDSVPSLAASVHVGDAVLAAAHAVIADARPAGSAESISLFTTFVLWIEDNLADPDLSADRIAAVHFLSTRYVRRIFAANGTTITAMVRQRRLERVRDELLDPRMARHSISSVAERWGLADPASFSRAFRRQFGSSPRQYRALHLHQGQPGATDEEAAS</sequence>
<dbReference type="SMART" id="SM00342">
    <property type="entry name" value="HTH_ARAC"/>
    <property type="match status" value="1"/>
</dbReference>
<dbReference type="InterPro" id="IPR009057">
    <property type="entry name" value="Homeodomain-like_sf"/>
</dbReference>
<evidence type="ECO:0000313" key="6">
    <source>
        <dbReference type="Proteomes" id="UP000317998"/>
    </source>
</evidence>
<protein>
    <submittedName>
        <fullName evidence="5">AraC-like DNA-binding protein</fullName>
    </submittedName>
</protein>
<dbReference type="PROSITE" id="PS01124">
    <property type="entry name" value="HTH_ARAC_FAMILY_2"/>
    <property type="match status" value="1"/>
</dbReference>
<evidence type="ECO:0000259" key="4">
    <source>
        <dbReference type="PROSITE" id="PS01124"/>
    </source>
</evidence>
<dbReference type="Proteomes" id="UP000317998">
    <property type="component" value="Unassembled WGS sequence"/>
</dbReference>
<dbReference type="Pfam" id="PF14525">
    <property type="entry name" value="AraC_binding_2"/>
    <property type="match status" value="1"/>
</dbReference>
<evidence type="ECO:0000313" key="5">
    <source>
        <dbReference type="EMBL" id="TQL47461.1"/>
    </source>
</evidence>
<proteinExistence type="predicted"/>
<dbReference type="EMBL" id="VFOM01000001">
    <property type="protein sequence ID" value="TQL47461.1"/>
    <property type="molecule type" value="Genomic_DNA"/>
</dbReference>
<organism evidence="5 6">
    <name type="scientific">Homoserinimonas aerilata</name>
    <dbReference type="NCBI Taxonomy" id="1162970"/>
    <lineage>
        <taxon>Bacteria</taxon>
        <taxon>Bacillati</taxon>
        <taxon>Actinomycetota</taxon>
        <taxon>Actinomycetes</taxon>
        <taxon>Micrococcales</taxon>
        <taxon>Microbacteriaceae</taxon>
        <taxon>Homoserinimonas</taxon>
    </lineage>
</organism>
<dbReference type="InterPro" id="IPR035418">
    <property type="entry name" value="AraC-bd_2"/>
</dbReference>
<gene>
    <name evidence="5" type="ORF">FB562_0521</name>
</gene>